<sequence length="127" mass="14240">MKLKLDENIDIRVVTLLRLAGHDVATVPGQGLSSAPDEELIEVCRSEGRCLVTCDRGFGNRLRYNPSDYSGIVIIRLPPRYTFADWRETIETLIAGLEAADVTGKLWIIQQGKVQEYQPLALEEKDP</sequence>
<dbReference type="EMBL" id="MRCA01000020">
    <property type="protein sequence ID" value="OKH11270.1"/>
    <property type="molecule type" value="Genomic_DNA"/>
</dbReference>
<name>A0A1U7GTK3_9CYAN</name>
<dbReference type="Proteomes" id="UP000186391">
    <property type="component" value="Unassembled WGS sequence"/>
</dbReference>
<dbReference type="InterPro" id="IPR041049">
    <property type="entry name" value="DUF5615"/>
</dbReference>
<reference evidence="2 3" key="1">
    <citation type="submission" date="2016-11" db="EMBL/GenBank/DDBJ databases">
        <title>Draft Genome Sequences of Nine Cyanobacterial Strains from Diverse Habitats.</title>
        <authorList>
            <person name="Zhu T."/>
            <person name="Hou S."/>
            <person name="Lu X."/>
            <person name="Hess W.R."/>
        </authorList>
    </citation>
    <scope>NUCLEOTIDE SEQUENCE [LARGE SCALE GENOMIC DNA]</scope>
    <source>
        <strain evidence="2 3">NIES-592</strain>
    </source>
</reference>
<dbReference type="OrthoDB" id="3216372at2"/>
<dbReference type="Pfam" id="PF18480">
    <property type="entry name" value="DUF5615"/>
    <property type="match status" value="1"/>
</dbReference>
<accession>A0A1U7GTK3</accession>
<protein>
    <recommendedName>
        <fullName evidence="1">DUF5615 domain-containing protein</fullName>
    </recommendedName>
</protein>
<gene>
    <name evidence="2" type="ORF">NIES592_22140</name>
</gene>
<proteinExistence type="predicted"/>
<comment type="caution">
    <text evidence="2">The sequence shown here is derived from an EMBL/GenBank/DDBJ whole genome shotgun (WGS) entry which is preliminary data.</text>
</comment>
<keyword evidence="3" id="KW-1185">Reference proteome</keyword>
<dbReference type="AlphaFoldDB" id="A0A1U7GTK3"/>
<evidence type="ECO:0000313" key="2">
    <source>
        <dbReference type="EMBL" id="OKH11270.1"/>
    </source>
</evidence>
<evidence type="ECO:0000313" key="3">
    <source>
        <dbReference type="Proteomes" id="UP000186391"/>
    </source>
</evidence>
<evidence type="ECO:0000259" key="1">
    <source>
        <dbReference type="Pfam" id="PF18480"/>
    </source>
</evidence>
<feature type="domain" description="DUF5615" evidence="1">
    <location>
        <begin position="1"/>
        <end position="111"/>
    </location>
</feature>
<dbReference type="RefSeq" id="WP_062244600.1">
    <property type="nucleotide sequence ID" value="NZ_MRCA01000020.1"/>
</dbReference>
<organism evidence="2 3">
    <name type="scientific">Fischerella major NIES-592</name>
    <dbReference type="NCBI Taxonomy" id="210994"/>
    <lineage>
        <taxon>Bacteria</taxon>
        <taxon>Bacillati</taxon>
        <taxon>Cyanobacteriota</taxon>
        <taxon>Cyanophyceae</taxon>
        <taxon>Nostocales</taxon>
        <taxon>Hapalosiphonaceae</taxon>
        <taxon>Fischerella</taxon>
    </lineage>
</organism>